<dbReference type="PIRSF" id="PIRSF001589">
    <property type="entry name" value="Asn_synthetase_glu-h"/>
    <property type="match status" value="1"/>
</dbReference>
<dbReference type="Gene3D" id="3.60.20.10">
    <property type="entry name" value="Glutamine Phosphoribosylpyrophosphate, subunit 1, domain 1"/>
    <property type="match status" value="1"/>
</dbReference>
<protein>
    <recommendedName>
        <fullName evidence="3">asparagine synthase (glutamine-hydrolyzing)</fullName>
        <ecNumber evidence="3">6.3.5.4</ecNumber>
    </recommendedName>
</protein>
<dbReference type="PANTHER" id="PTHR43284:SF1">
    <property type="entry name" value="ASPARAGINE SYNTHETASE"/>
    <property type="match status" value="1"/>
</dbReference>
<dbReference type="GO" id="GO:0004066">
    <property type="term" value="F:asparagine synthase (glutamine-hydrolyzing) activity"/>
    <property type="evidence" value="ECO:0007669"/>
    <property type="project" value="UniProtKB-EC"/>
</dbReference>
<dbReference type="CDD" id="cd01991">
    <property type="entry name" value="Asn_synthase_B_C"/>
    <property type="match status" value="1"/>
</dbReference>
<feature type="binding site" evidence="9">
    <location>
        <position position="108"/>
    </location>
    <ligand>
        <name>L-glutamine</name>
        <dbReference type="ChEBI" id="CHEBI:58359"/>
    </ligand>
</feature>
<keyword evidence="5 9" id="KW-0067">ATP-binding</keyword>
<dbReference type="InterPro" id="IPR029055">
    <property type="entry name" value="Ntn_hydrolases_N"/>
</dbReference>
<dbReference type="SUPFAM" id="SSF52402">
    <property type="entry name" value="Adenine nucleotide alpha hydrolases-like"/>
    <property type="match status" value="1"/>
</dbReference>
<dbReference type="PANTHER" id="PTHR43284">
    <property type="entry name" value="ASPARAGINE SYNTHETASE (GLUTAMINE-HYDROLYZING)"/>
    <property type="match status" value="1"/>
</dbReference>
<keyword evidence="12" id="KW-0436">Ligase</keyword>
<evidence type="ECO:0000256" key="1">
    <source>
        <dbReference type="ARBA" id="ARBA00005187"/>
    </source>
</evidence>
<keyword evidence="8" id="KW-0061">Asparagine biosynthesis</keyword>
<feature type="domain" description="Glutamine amidotransferase type-2" evidence="11">
    <location>
        <begin position="11"/>
        <end position="221"/>
    </location>
</feature>
<evidence type="ECO:0000256" key="7">
    <source>
        <dbReference type="ARBA" id="ARBA00048741"/>
    </source>
</evidence>
<dbReference type="NCBIfam" id="TIGR01536">
    <property type="entry name" value="asn_synth_AEB"/>
    <property type="match status" value="1"/>
</dbReference>
<comment type="caution">
    <text evidence="12">The sequence shown here is derived from an EMBL/GenBank/DDBJ whole genome shotgun (WGS) entry which is preliminary data.</text>
</comment>
<dbReference type="EC" id="6.3.5.4" evidence="3"/>
<dbReference type="InterPro" id="IPR051786">
    <property type="entry name" value="ASN_synthetase/amidase"/>
</dbReference>
<comment type="catalytic activity">
    <reaction evidence="7">
        <text>L-aspartate + L-glutamine + ATP + H2O = L-asparagine + L-glutamate + AMP + diphosphate + H(+)</text>
        <dbReference type="Rhea" id="RHEA:12228"/>
        <dbReference type="ChEBI" id="CHEBI:15377"/>
        <dbReference type="ChEBI" id="CHEBI:15378"/>
        <dbReference type="ChEBI" id="CHEBI:29985"/>
        <dbReference type="ChEBI" id="CHEBI:29991"/>
        <dbReference type="ChEBI" id="CHEBI:30616"/>
        <dbReference type="ChEBI" id="CHEBI:33019"/>
        <dbReference type="ChEBI" id="CHEBI:58048"/>
        <dbReference type="ChEBI" id="CHEBI:58359"/>
        <dbReference type="ChEBI" id="CHEBI:456215"/>
        <dbReference type="EC" id="6.3.5.4"/>
    </reaction>
</comment>
<dbReference type="RefSeq" id="WP_154416767.1">
    <property type="nucleotide sequence ID" value="NZ_CALXOB010000042.1"/>
</dbReference>
<proteinExistence type="inferred from homology"/>
<feature type="active site" description="For GATase activity" evidence="8">
    <location>
        <position position="11"/>
    </location>
</feature>
<evidence type="ECO:0000313" key="13">
    <source>
        <dbReference type="Proteomes" id="UP000435649"/>
    </source>
</evidence>
<comment type="pathway">
    <text evidence="1">Amino-acid biosynthesis; L-asparagine biosynthesis; L-asparagine from L-aspartate (L-Gln route): step 1/1.</text>
</comment>
<dbReference type="GO" id="GO:0005524">
    <property type="term" value="F:ATP binding"/>
    <property type="evidence" value="ECO:0007669"/>
    <property type="project" value="UniProtKB-KW"/>
</dbReference>
<dbReference type="GO" id="GO:0005829">
    <property type="term" value="C:cytosol"/>
    <property type="evidence" value="ECO:0007669"/>
    <property type="project" value="TreeGrafter"/>
</dbReference>
<evidence type="ECO:0000313" key="12">
    <source>
        <dbReference type="EMBL" id="MST95719.1"/>
    </source>
</evidence>
<comment type="similarity">
    <text evidence="2">Belongs to the asparagine synthetase family.</text>
</comment>
<evidence type="ECO:0000256" key="5">
    <source>
        <dbReference type="ARBA" id="ARBA00022840"/>
    </source>
</evidence>
<accession>A0A844FZJ7</accession>
<dbReference type="CDD" id="cd00712">
    <property type="entry name" value="AsnB"/>
    <property type="match status" value="1"/>
</dbReference>
<evidence type="ECO:0000256" key="3">
    <source>
        <dbReference type="ARBA" id="ARBA00012737"/>
    </source>
</evidence>
<dbReference type="InterPro" id="IPR033738">
    <property type="entry name" value="AsnB_N"/>
</dbReference>
<evidence type="ECO:0000256" key="9">
    <source>
        <dbReference type="PIRSR" id="PIRSR001589-2"/>
    </source>
</evidence>
<dbReference type="EMBL" id="VUNS01000001">
    <property type="protein sequence ID" value="MST95719.1"/>
    <property type="molecule type" value="Genomic_DNA"/>
</dbReference>
<evidence type="ECO:0000256" key="10">
    <source>
        <dbReference type="PIRSR" id="PIRSR001589-3"/>
    </source>
</evidence>
<dbReference type="Pfam" id="PF13537">
    <property type="entry name" value="GATase_7"/>
    <property type="match status" value="1"/>
</dbReference>
<keyword evidence="4 9" id="KW-0547">Nucleotide-binding</keyword>
<organism evidence="12 13">
    <name type="scientific">Victivallis lenta</name>
    <dbReference type="NCBI Taxonomy" id="2606640"/>
    <lineage>
        <taxon>Bacteria</taxon>
        <taxon>Pseudomonadati</taxon>
        <taxon>Lentisphaerota</taxon>
        <taxon>Lentisphaeria</taxon>
        <taxon>Victivallales</taxon>
        <taxon>Victivallaceae</taxon>
        <taxon>Victivallis</taxon>
    </lineage>
</organism>
<keyword evidence="8" id="KW-0028">Amino-acid biosynthesis</keyword>
<dbReference type="InterPro" id="IPR006426">
    <property type="entry name" value="Asn_synth_AEB"/>
</dbReference>
<reference evidence="12 13" key="1">
    <citation type="submission" date="2019-08" db="EMBL/GenBank/DDBJ databases">
        <title>In-depth cultivation of the pig gut microbiome towards novel bacterial diversity and tailored functional studies.</title>
        <authorList>
            <person name="Wylensek D."/>
            <person name="Hitch T.C.A."/>
            <person name="Clavel T."/>
        </authorList>
    </citation>
    <scope>NUCLEOTIDE SEQUENCE [LARGE SCALE GENOMIC DNA]</scope>
    <source>
        <strain evidence="12 13">BBE-744-WT-12</strain>
    </source>
</reference>
<dbReference type="Pfam" id="PF00733">
    <property type="entry name" value="Asn_synthase"/>
    <property type="match status" value="1"/>
</dbReference>
<dbReference type="GO" id="GO:0006529">
    <property type="term" value="P:asparagine biosynthetic process"/>
    <property type="evidence" value="ECO:0007669"/>
    <property type="project" value="UniProtKB-KW"/>
</dbReference>
<keyword evidence="13" id="KW-1185">Reference proteome</keyword>
<dbReference type="InterPro" id="IPR001962">
    <property type="entry name" value="Asn_synthase"/>
</dbReference>
<gene>
    <name evidence="12" type="primary">asnB</name>
    <name evidence="12" type="ORF">FYJ85_01485</name>
</gene>
<feature type="site" description="Important for beta-aspartyl-AMP intermediate formation" evidence="10">
    <location>
        <position position="379"/>
    </location>
</feature>
<evidence type="ECO:0000256" key="6">
    <source>
        <dbReference type="ARBA" id="ARBA00022962"/>
    </source>
</evidence>
<name>A0A844FZJ7_9BACT</name>
<feature type="binding site" evidence="9">
    <location>
        <position position="299"/>
    </location>
    <ligand>
        <name>ATP</name>
        <dbReference type="ChEBI" id="CHEBI:30616"/>
    </ligand>
</feature>
<evidence type="ECO:0000256" key="8">
    <source>
        <dbReference type="PIRSR" id="PIRSR001589-1"/>
    </source>
</evidence>
<dbReference type="Proteomes" id="UP000435649">
    <property type="component" value="Unassembled WGS sequence"/>
</dbReference>
<dbReference type="AlphaFoldDB" id="A0A844FZJ7"/>
<keyword evidence="6 8" id="KW-0315">Glutamine amidotransferase</keyword>
<dbReference type="PROSITE" id="PS51278">
    <property type="entry name" value="GATASE_TYPE_2"/>
    <property type="match status" value="1"/>
</dbReference>
<dbReference type="InterPro" id="IPR014729">
    <property type="entry name" value="Rossmann-like_a/b/a_fold"/>
</dbReference>
<evidence type="ECO:0000259" key="11">
    <source>
        <dbReference type="PROSITE" id="PS51278"/>
    </source>
</evidence>
<evidence type="ECO:0000256" key="2">
    <source>
        <dbReference type="ARBA" id="ARBA00005752"/>
    </source>
</evidence>
<sequence length="641" mass="71381">MIHQKVGVAMCGIAGIINHHADPAAGEIIAAMNECQIHRGPDGAGTYLDNDVALGHRRLSIIDLEKGGQPISNEDGSVIAVFNGEIYNYRKLREELLGRGHKFRSESDTEVIVHLYEELGGECVQMLEGMFAFAVYSRKSRRVLLGRDRMGQKPLLYFMAGGTLVFASEFPALKCHPAMPSELDANAVSDYLSFQYVPGPGTIYRNVHKLAPGHQLEFRLNDGTTSIRSYWRLDYSLKLTEPFDEAARELRRLVEKSVERRLAADVPVGTFLSGGLDSTIVTAVAAEKTHPGKLNAYTIGFSDATYDERPYATRAAEAINRRIGGGLVQREAVVDAEDFSLVEKMAAHCGEPYADASILPTALLSKFAASEIKVALSGDGADEIFCGYERYLAVRYASRLALLPETLSAPLFKLLASFVPDGGERTRSGRLRRFLRAAAAPADRRYYTLLNRCDASLKSSLFGERLRDAAKRDSAELFESLQWSLTGADRIERLSELDLHTYLPGDILPKVDIASMASSLEVRSPFLDREVLEFAARLPLSYKLHGSRRKHILAEAFRDLVPHEISARPKKGFGVPVASYLRKEWHNLAEQALFEGQLVRSGCFQAPAIRKIWSEHQSGRRDHSYQLWSLLLFSLFLDRNR</sequence>
<feature type="binding site" evidence="9">
    <location>
        <begin position="377"/>
        <end position="378"/>
    </location>
    <ligand>
        <name>ATP</name>
        <dbReference type="ChEBI" id="CHEBI:30616"/>
    </ligand>
</feature>
<dbReference type="SUPFAM" id="SSF56235">
    <property type="entry name" value="N-terminal nucleophile aminohydrolases (Ntn hydrolases)"/>
    <property type="match status" value="1"/>
</dbReference>
<dbReference type="InterPro" id="IPR017932">
    <property type="entry name" value="GATase_2_dom"/>
</dbReference>
<evidence type="ECO:0000256" key="4">
    <source>
        <dbReference type="ARBA" id="ARBA00022741"/>
    </source>
</evidence>
<dbReference type="Gene3D" id="3.40.50.620">
    <property type="entry name" value="HUPs"/>
    <property type="match status" value="1"/>
</dbReference>